<evidence type="ECO:0000256" key="2">
    <source>
        <dbReference type="ARBA" id="ARBA00010781"/>
    </source>
</evidence>
<dbReference type="GO" id="GO:0008083">
    <property type="term" value="F:growth factor activity"/>
    <property type="evidence" value="ECO:0007669"/>
    <property type="project" value="UniProtKB-UniRule"/>
</dbReference>
<evidence type="ECO:0000256" key="4">
    <source>
        <dbReference type="ARBA" id="ARBA00022525"/>
    </source>
</evidence>
<keyword evidence="3 9" id="KW-0217">Developmental protein</keyword>
<protein>
    <recommendedName>
        <fullName evidence="9">Phytosulfokine</fullName>
    </recommendedName>
    <component>
        <recommendedName>
            <fullName evidence="9">Phytosulfokine-alpha</fullName>
            <shortName evidence="9">PSK-alpha</shortName>
            <shortName evidence="9">Phytosulfokine-a</shortName>
        </recommendedName>
    </component>
    <component>
        <recommendedName>
            <fullName evidence="9">Phytosulfokine-beta</fullName>
            <shortName evidence="9">PSK-beta</shortName>
            <shortName evidence="9">Phytosulfokine-b</shortName>
        </recommendedName>
    </component>
</protein>
<evidence type="ECO:0000256" key="3">
    <source>
        <dbReference type="ARBA" id="ARBA00022473"/>
    </source>
</evidence>
<keyword evidence="8 9" id="KW-0339">Growth factor</keyword>
<evidence type="ECO:0000256" key="7">
    <source>
        <dbReference type="ARBA" id="ARBA00022782"/>
    </source>
</evidence>
<evidence type="ECO:0000313" key="11">
    <source>
        <dbReference type="Proteomes" id="UP000836841"/>
    </source>
</evidence>
<dbReference type="GO" id="GO:0008283">
    <property type="term" value="P:cell population proliferation"/>
    <property type="evidence" value="ECO:0007669"/>
    <property type="project" value="UniProtKB-UniRule"/>
</dbReference>
<feature type="signal peptide" evidence="9">
    <location>
        <begin position="1"/>
        <end position="22"/>
    </location>
</feature>
<accession>A0AAU9SYG4</accession>
<name>A0AAU9SYG4_THLAR</name>
<keyword evidence="4 9" id="KW-0964">Secreted</keyword>
<gene>
    <name evidence="10" type="ORF">TAV2_LOCUS23531</name>
</gene>
<keyword evidence="5 9" id="KW-0765">Sulfation</keyword>
<comment type="PTM">
    <text evidence="9">PSK-alpha is produced by endopeptidase digestion. PSK-beta is produced from PSK-alpha by exopeptidase digestion.</text>
</comment>
<evidence type="ECO:0000256" key="8">
    <source>
        <dbReference type="ARBA" id="ARBA00023030"/>
    </source>
</evidence>
<dbReference type="PANTHER" id="PTHR33285">
    <property type="entry name" value="PHYTOSULFOKINES 3"/>
    <property type="match status" value="1"/>
</dbReference>
<sequence length="87" mass="9697">MENLSSLLMIALLLCAATLTCTTRPEPADFASFTISPADILSLEMIESKLHEVAGESCEKDDDEDCLTRRTLTAHLDYIYTQRNNNT</sequence>
<evidence type="ECO:0000256" key="1">
    <source>
        <dbReference type="ARBA" id="ARBA00004613"/>
    </source>
</evidence>
<reference evidence="10 11" key="1">
    <citation type="submission" date="2022-03" db="EMBL/GenBank/DDBJ databases">
        <authorList>
            <person name="Nunn A."/>
            <person name="Chopra R."/>
            <person name="Nunn A."/>
            <person name="Contreras Garrido A."/>
        </authorList>
    </citation>
    <scope>NUCLEOTIDE SEQUENCE [LARGE SCALE GENOMIC DNA]</scope>
</reference>
<evidence type="ECO:0000313" key="10">
    <source>
        <dbReference type="EMBL" id="CAH2076179.1"/>
    </source>
</evidence>
<dbReference type="Proteomes" id="UP000836841">
    <property type="component" value="Chromosome 7"/>
</dbReference>
<dbReference type="Pfam" id="PF06404">
    <property type="entry name" value="PSK"/>
    <property type="match status" value="1"/>
</dbReference>
<keyword evidence="6 9" id="KW-0732">Signal</keyword>
<evidence type="ECO:0000256" key="5">
    <source>
        <dbReference type="ARBA" id="ARBA00022641"/>
    </source>
</evidence>
<keyword evidence="7 9" id="KW-0221">Differentiation</keyword>
<evidence type="ECO:0000256" key="6">
    <source>
        <dbReference type="ARBA" id="ARBA00022729"/>
    </source>
</evidence>
<dbReference type="PANTHER" id="PTHR33285:SF42">
    <property type="entry name" value="PHYTOSULFOKINES 4-RELATED"/>
    <property type="match status" value="1"/>
</dbReference>
<comment type="PTM">
    <text evidence="9">Sulfation is important for activity and for the binding to a putative membrane receptor.</text>
</comment>
<dbReference type="GO" id="GO:0005576">
    <property type="term" value="C:extracellular region"/>
    <property type="evidence" value="ECO:0007669"/>
    <property type="project" value="UniProtKB-SubCell"/>
</dbReference>
<dbReference type="EMBL" id="OU466863">
    <property type="protein sequence ID" value="CAH2076179.1"/>
    <property type="molecule type" value="Genomic_DNA"/>
</dbReference>
<dbReference type="InterPro" id="IPR009438">
    <property type="entry name" value="Phytosulfokine"/>
</dbReference>
<comment type="function">
    <text evidence="9">Promotes plant cell differentiation, organogenesis and somatic embryogenesis as well as cell proliferation.</text>
</comment>
<comment type="subcellular location">
    <subcellularLocation>
        <location evidence="1 9">Secreted</location>
    </subcellularLocation>
</comment>
<dbReference type="AlphaFoldDB" id="A0AAU9SYG4"/>
<organism evidence="10 11">
    <name type="scientific">Thlaspi arvense</name>
    <name type="common">Field penny-cress</name>
    <dbReference type="NCBI Taxonomy" id="13288"/>
    <lineage>
        <taxon>Eukaryota</taxon>
        <taxon>Viridiplantae</taxon>
        <taxon>Streptophyta</taxon>
        <taxon>Embryophyta</taxon>
        <taxon>Tracheophyta</taxon>
        <taxon>Spermatophyta</taxon>
        <taxon>Magnoliopsida</taxon>
        <taxon>eudicotyledons</taxon>
        <taxon>Gunneridae</taxon>
        <taxon>Pentapetalae</taxon>
        <taxon>rosids</taxon>
        <taxon>malvids</taxon>
        <taxon>Brassicales</taxon>
        <taxon>Brassicaceae</taxon>
        <taxon>Thlaspideae</taxon>
        <taxon>Thlaspi</taxon>
    </lineage>
</organism>
<comment type="similarity">
    <text evidence="2 9">Belongs to the phytosulfokine family.</text>
</comment>
<keyword evidence="11" id="KW-1185">Reference proteome</keyword>
<feature type="chain" id="PRO_5043089776" description="Phytosulfokine" evidence="9">
    <location>
        <begin position="23"/>
        <end position="87"/>
    </location>
</feature>
<evidence type="ECO:0000256" key="9">
    <source>
        <dbReference type="RuleBase" id="RU368031"/>
    </source>
</evidence>
<dbReference type="GO" id="GO:0030154">
    <property type="term" value="P:cell differentiation"/>
    <property type="evidence" value="ECO:0007669"/>
    <property type="project" value="UniProtKB-UniRule"/>
</dbReference>
<proteinExistence type="inferred from homology"/>